<gene>
    <name evidence="1" type="ORF">KC01_LOCUS32817</name>
</gene>
<reference evidence="1 2" key="1">
    <citation type="submission" date="2024-04" db="EMBL/GenBank/DDBJ databases">
        <authorList>
            <person name="Waldvogel A.-M."/>
            <person name="Schoenle A."/>
        </authorList>
    </citation>
    <scope>NUCLEOTIDE SEQUENCE [LARGE SCALE GENOMIC DNA]</scope>
</reference>
<evidence type="ECO:0000313" key="1">
    <source>
        <dbReference type="EMBL" id="CAL1605429.1"/>
    </source>
</evidence>
<name>A0AAV2LWK2_KNICA</name>
<accession>A0AAV2LWK2</accession>
<proteinExistence type="predicted"/>
<evidence type="ECO:0000313" key="2">
    <source>
        <dbReference type="Proteomes" id="UP001497482"/>
    </source>
</evidence>
<keyword evidence="2" id="KW-1185">Reference proteome</keyword>
<dbReference type="AlphaFoldDB" id="A0AAV2LWK2"/>
<organism evidence="1 2">
    <name type="scientific">Knipowitschia caucasica</name>
    <name type="common">Caucasian dwarf goby</name>
    <name type="synonym">Pomatoschistus caucasicus</name>
    <dbReference type="NCBI Taxonomy" id="637954"/>
    <lineage>
        <taxon>Eukaryota</taxon>
        <taxon>Metazoa</taxon>
        <taxon>Chordata</taxon>
        <taxon>Craniata</taxon>
        <taxon>Vertebrata</taxon>
        <taxon>Euteleostomi</taxon>
        <taxon>Actinopterygii</taxon>
        <taxon>Neopterygii</taxon>
        <taxon>Teleostei</taxon>
        <taxon>Neoteleostei</taxon>
        <taxon>Acanthomorphata</taxon>
        <taxon>Gobiaria</taxon>
        <taxon>Gobiiformes</taxon>
        <taxon>Gobioidei</taxon>
        <taxon>Gobiidae</taxon>
        <taxon>Gobiinae</taxon>
        <taxon>Knipowitschia</taxon>
    </lineage>
</organism>
<sequence>MTPWTEEGARSSHMSADILSQTMLSSRCTVSSGLSAHLLSSLNLPFHSQPATQPHLHIAFCPTGGPCHSPAYKRRLDMGLEGQPASLCTRG</sequence>
<protein>
    <submittedName>
        <fullName evidence="1">Uncharacterized protein</fullName>
    </submittedName>
</protein>
<dbReference type="Proteomes" id="UP001497482">
    <property type="component" value="Chromosome 5"/>
</dbReference>
<dbReference type="EMBL" id="OZ035827">
    <property type="protein sequence ID" value="CAL1605429.1"/>
    <property type="molecule type" value="Genomic_DNA"/>
</dbReference>